<organism evidence="2">
    <name type="scientific">Caenorhabditis brenneri</name>
    <name type="common">Nematode worm</name>
    <dbReference type="NCBI Taxonomy" id="135651"/>
    <lineage>
        <taxon>Eukaryota</taxon>
        <taxon>Metazoa</taxon>
        <taxon>Ecdysozoa</taxon>
        <taxon>Nematoda</taxon>
        <taxon>Chromadorea</taxon>
        <taxon>Rhabditida</taxon>
        <taxon>Rhabditina</taxon>
        <taxon>Rhabditomorpha</taxon>
        <taxon>Rhabditoidea</taxon>
        <taxon>Rhabditidae</taxon>
        <taxon>Peloderinae</taxon>
        <taxon>Caenorhabditis</taxon>
    </lineage>
</organism>
<evidence type="ECO:0000313" key="1">
    <source>
        <dbReference type="EMBL" id="EGT37339.1"/>
    </source>
</evidence>
<protein>
    <submittedName>
        <fullName evidence="1">Uncharacterized protein</fullName>
    </submittedName>
</protein>
<proteinExistence type="predicted"/>
<keyword evidence="2" id="KW-1185">Reference proteome</keyword>
<gene>
    <name evidence="1" type="ORF">CAEBREN_30487</name>
</gene>
<dbReference type="HOGENOM" id="CLU_3263315_0_0_1"/>
<sequence>QQNADGTYRRNRHRSLKFQRSMKKKSVCGRNSQRVWIKRERR</sequence>
<dbReference type="InParanoid" id="G0PMH4"/>
<dbReference type="EMBL" id="GL381376">
    <property type="protein sequence ID" value="EGT37339.1"/>
    <property type="molecule type" value="Genomic_DNA"/>
</dbReference>
<evidence type="ECO:0000313" key="2">
    <source>
        <dbReference type="Proteomes" id="UP000008068"/>
    </source>
</evidence>
<reference evidence="2" key="1">
    <citation type="submission" date="2011-07" db="EMBL/GenBank/DDBJ databases">
        <authorList>
            <consortium name="Caenorhabditis brenneri Sequencing and Analysis Consortium"/>
            <person name="Wilson R.K."/>
        </authorList>
    </citation>
    <scope>NUCLEOTIDE SEQUENCE [LARGE SCALE GENOMIC DNA]</scope>
    <source>
        <strain evidence="2">PB2801</strain>
    </source>
</reference>
<feature type="non-terminal residue" evidence="1">
    <location>
        <position position="1"/>
    </location>
</feature>
<accession>G0PMH4</accession>
<dbReference type="AlphaFoldDB" id="G0PMH4"/>
<dbReference type="Proteomes" id="UP000008068">
    <property type="component" value="Unassembled WGS sequence"/>
</dbReference>
<name>G0PMH4_CAEBE</name>